<dbReference type="Proteomes" id="UP000676246">
    <property type="component" value="Unassembled WGS sequence"/>
</dbReference>
<sequence>MLIQASLQVGKYLVSALPRPLIGGRFGAGVSIRSGSGSMTHDRIMRFMPVFDSPDQASQFAIDQALVWIDTHGPRQ</sequence>
<proteinExistence type="predicted"/>
<reference evidence="1 2" key="1">
    <citation type="submission" date="2021-04" db="EMBL/GenBank/DDBJ databases">
        <title>The genome sequence of Ideonella sp. 3Y2.</title>
        <authorList>
            <person name="Liu Y."/>
        </authorList>
    </citation>
    <scope>NUCLEOTIDE SEQUENCE [LARGE SCALE GENOMIC DNA]</scope>
    <source>
        <strain evidence="1 2">3Y2</strain>
    </source>
</reference>
<dbReference type="AlphaFoldDB" id="A0A940YAC4"/>
<keyword evidence="2" id="KW-1185">Reference proteome</keyword>
<dbReference type="EMBL" id="JAGQDD010000011">
    <property type="protein sequence ID" value="MBQ0931813.1"/>
    <property type="molecule type" value="Genomic_DNA"/>
</dbReference>
<name>A0A940YAC4_9BURK</name>
<evidence type="ECO:0000313" key="2">
    <source>
        <dbReference type="Proteomes" id="UP000676246"/>
    </source>
</evidence>
<protein>
    <submittedName>
        <fullName evidence="1">Uncharacterized protein</fullName>
    </submittedName>
</protein>
<organism evidence="1 2">
    <name type="scientific">Ideonella alba</name>
    <dbReference type="NCBI Taxonomy" id="2824118"/>
    <lineage>
        <taxon>Bacteria</taxon>
        <taxon>Pseudomonadati</taxon>
        <taxon>Pseudomonadota</taxon>
        <taxon>Betaproteobacteria</taxon>
        <taxon>Burkholderiales</taxon>
        <taxon>Sphaerotilaceae</taxon>
        <taxon>Ideonella</taxon>
    </lineage>
</organism>
<accession>A0A940YAC4</accession>
<evidence type="ECO:0000313" key="1">
    <source>
        <dbReference type="EMBL" id="MBQ0931813.1"/>
    </source>
</evidence>
<comment type="caution">
    <text evidence="1">The sequence shown here is derived from an EMBL/GenBank/DDBJ whole genome shotgun (WGS) entry which is preliminary data.</text>
</comment>
<gene>
    <name evidence="1" type="ORF">KAK03_15105</name>
</gene>